<feature type="non-terminal residue" evidence="5">
    <location>
        <position position="1"/>
    </location>
</feature>
<dbReference type="Proteomes" id="UP000324897">
    <property type="component" value="Unassembled WGS sequence"/>
</dbReference>
<dbReference type="InterPro" id="IPR050587">
    <property type="entry name" value="GNT1/Glycosyltrans_8"/>
</dbReference>
<dbReference type="PANTHER" id="PTHR11183">
    <property type="entry name" value="GLYCOGENIN SUBFAMILY MEMBER"/>
    <property type="match status" value="1"/>
</dbReference>
<organism evidence="5 6">
    <name type="scientific">Eragrostis curvula</name>
    <name type="common">weeping love grass</name>
    <dbReference type="NCBI Taxonomy" id="38414"/>
    <lineage>
        <taxon>Eukaryota</taxon>
        <taxon>Viridiplantae</taxon>
        <taxon>Streptophyta</taxon>
        <taxon>Embryophyta</taxon>
        <taxon>Tracheophyta</taxon>
        <taxon>Spermatophyta</taxon>
        <taxon>Magnoliopsida</taxon>
        <taxon>Liliopsida</taxon>
        <taxon>Poales</taxon>
        <taxon>Poaceae</taxon>
        <taxon>PACMAD clade</taxon>
        <taxon>Chloridoideae</taxon>
        <taxon>Eragrostideae</taxon>
        <taxon>Eragrostidinae</taxon>
        <taxon>Eragrostis</taxon>
    </lineage>
</organism>
<accession>A0A5J9W406</accession>
<name>A0A5J9W406_9POAL</name>
<evidence type="ECO:0000313" key="6">
    <source>
        <dbReference type="Proteomes" id="UP000324897"/>
    </source>
</evidence>
<dbReference type="AlphaFoldDB" id="A0A5J9W406"/>
<feature type="transmembrane region" description="Helical" evidence="4">
    <location>
        <begin position="241"/>
        <end position="261"/>
    </location>
</feature>
<keyword evidence="4" id="KW-0812">Transmembrane</keyword>
<dbReference type="EMBL" id="RWGY01000005">
    <property type="protein sequence ID" value="TVU43079.1"/>
    <property type="molecule type" value="Genomic_DNA"/>
</dbReference>
<evidence type="ECO:0000256" key="4">
    <source>
        <dbReference type="SAM" id="Phobius"/>
    </source>
</evidence>
<comment type="caution">
    <text evidence="5">The sequence shown here is derived from an EMBL/GenBank/DDBJ whole genome shotgun (WGS) entry which is preliminary data.</text>
</comment>
<dbReference type="Gene3D" id="3.90.550.10">
    <property type="entry name" value="Spore Coat Polysaccharide Biosynthesis Protein SpsA, Chain A"/>
    <property type="match status" value="1"/>
</dbReference>
<keyword evidence="6" id="KW-1185">Reference proteome</keyword>
<dbReference type="InterPro" id="IPR002495">
    <property type="entry name" value="Glyco_trans_8"/>
</dbReference>
<feature type="transmembrane region" description="Helical" evidence="4">
    <location>
        <begin position="267"/>
        <end position="284"/>
    </location>
</feature>
<sequence length="287" mass="31527">MASKLAGERTAKVAAATRAYVTLLAGDDGESFKAVVRLAESLRMVGAEYPLAVAVLPRVPESHRDMLASQGCIVREVEPVYPRGNQCAMASRYVVNCSKLRVWEFVEYERMVYLDAGIHVLENIDELFELEKGHFYAAELDPPYFNSGMFVHEPNVVTATALLDALRVTPPASFLEQDLLSMFFKDQYKPIPLDHNLVQAMLLGHTEDLQLQKSVSLWGEKLPQFGCWLTAKAAVFAPQNLLAMATIAASSAAVGVIHNAANPAICFGFYTVFIAAIATITIKLRGM</sequence>
<dbReference type="OrthoDB" id="2014201at2759"/>
<evidence type="ECO:0000256" key="1">
    <source>
        <dbReference type="ARBA" id="ARBA00022676"/>
    </source>
</evidence>
<keyword evidence="2" id="KW-0464">Manganese</keyword>
<protein>
    <recommendedName>
        <fullName evidence="3">Hexosyltransferase</fullName>
        <ecNumber evidence="3">2.4.1.-</ecNumber>
    </recommendedName>
</protein>
<dbReference type="Pfam" id="PF01501">
    <property type="entry name" value="Glyco_transf_8"/>
    <property type="match status" value="1"/>
</dbReference>
<dbReference type="Gramene" id="TVU43079">
    <property type="protein sequence ID" value="TVU43079"/>
    <property type="gene ID" value="EJB05_09515"/>
</dbReference>
<keyword evidence="1" id="KW-0808">Transferase</keyword>
<evidence type="ECO:0000313" key="5">
    <source>
        <dbReference type="EMBL" id="TVU43079.1"/>
    </source>
</evidence>
<keyword evidence="1" id="KW-0328">Glycosyltransferase</keyword>
<dbReference type="EC" id="2.4.1.-" evidence="3"/>
<evidence type="ECO:0000256" key="3">
    <source>
        <dbReference type="RuleBase" id="RU362027"/>
    </source>
</evidence>
<gene>
    <name evidence="5" type="ORF">EJB05_09515</name>
</gene>
<dbReference type="GO" id="GO:0016757">
    <property type="term" value="F:glycosyltransferase activity"/>
    <property type="evidence" value="ECO:0007669"/>
    <property type="project" value="UniProtKB-KW"/>
</dbReference>
<dbReference type="InterPro" id="IPR029044">
    <property type="entry name" value="Nucleotide-diphossugar_trans"/>
</dbReference>
<keyword evidence="4" id="KW-0472">Membrane</keyword>
<evidence type="ECO:0000256" key="2">
    <source>
        <dbReference type="ARBA" id="ARBA00023211"/>
    </source>
</evidence>
<reference evidence="5 6" key="1">
    <citation type="journal article" date="2019" name="Sci. Rep.">
        <title>A high-quality genome of Eragrostis curvula grass provides insights into Poaceae evolution and supports new strategies to enhance forage quality.</title>
        <authorList>
            <person name="Carballo J."/>
            <person name="Santos B.A.C.M."/>
            <person name="Zappacosta D."/>
            <person name="Garbus I."/>
            <person name="Selva J.P."/>
            <person name="Gallo C.A."/>
            <person name="Diaz A."/>
            <person name="Albertini E."/>
            <person name="Caccamo M."/>
            <person name="Echenique V."/>
        </authorList>
    </citation>
    <scope>NUCLEOTIDE SEQUENCE [LARGE SCALE GENOMIC DNA]</scope>
    <source>
        <strain evidence="6">cv. Victoria</strain>
        <tissue evidence="5">Leaf</tissue>
    </source>
</reference>
<dbReference type="SUPFAM" id="SSF53448">
    <property type="entry name" value="Nucleotide-diphospho-sugar transferases"/>
    <property type="match status" value="1"/>
</dbReference>
<comment type="similarity">
    <text evidence="3">Belongs to the glycosyltransferase 8 family.</text>
</comment>
<proteinExistence type="inferred from homology"/>
<keyword evidence="4" id="KW-1133">Transmembrane helix</keyword>